<dbReference type="GO" id="GO:0000774">
    <property type="term" value="F:adenyl-nucleotide exchange factor activity"/>
    <property type="evidence" value="ECO:0007669"/>
    <property type="project" value="TreeGrafter"/>
</dbReference>
<dbReference type="PANTHER" id="PTHR12329">
    <property type="entry name" value="BCL2-ASSOCIATED ATHANOGENE"/>
    <property type="match status" value="1"/>
</dbReference>
<evidence type="ECO:0000313" key="3">
    <source>
        <dbReference type="EMBL" id="KAG6747450.1"/>
    </source>
</evidence>
<reference evidence="3" key="1">
    <citation type="journal article" date="2020" name="bioRxiv">
        <title>Hybrid origin of Populus tomentosa Carr. identified through genome sequencing and phylogenomic analysis.</title>
        <authorList>
            <person name="An X."/>
            <person name="Gao K."/>
            <person name="Chen Z."/>
            <person name="Li J."/>
            <person name="Yang X."/>
            <person name="Yang X."/>
            <person name="Zhou J."/>
            <person name="Guo T."/>
            <person name="Zhao T."/>
            <person name="Huang S."/>
            <person name="Miao D."/>
            <person name="Khan W.U."/>
            <person name="Rao P."/>
            <person name="Ye M."/>
            <person name="Lei B."/>
            <person name="Liao W."/>
            <person name="Wang J."/>
            <person name="Ji L."/>
            <person name="Li Y."/>
            <person name="Guo B."/>
            <person name="Mustafa N.S."/>
            <person name="Li S."/>
            <person name="Yun Q."/>
            <person name="Keller S.R."/>
            <person name="Mao J."/>
            <person name="Zhang R."/>
            <person name="Strauss S.H."/>
        </authorList>
    </citation>
    <scope>NUCLEOTIDE SEQUENCE</scope>
    <source>
        <strain evidence="3">GM15</strain>
        <tissue evidence="3">Leaf</tissue>
    </source>
</reference>
<sequence length="375" mass="41632">MMRMKTAKTTGLSQMNGGSAGGGAGGEWEVRPGGMLVQKRSPDSDRTSIPPPTIRVKVKYGSTHHEINISSQATFDGSLGFVTVVAVQNLDVHRELKKMLSGPTGLHHQDQKLIYKDKERDSKAFLDISGVKDKSKMVLVEDPISQEKRFLEMRKNAKMEKASKSISEISFEVDRLAGQVSALESVITKGGKVAEKTVLNLIELLMNQLLKLDGIMVDGDVKLQRKMQVKRVQRCVETLDMLKIKNSMANENGEQIKNPMPNGNGNHAPTQQQHHKHSNGQKLAPIQERQPRYTNGRSLIPIQEEQPRHSFDNLPIHKQEQPPRHSASGAVVVTTQWETFDSTPALVPVPSTSTSTPATNNAADHQPKFPWDFFN</sequence>
<keyword evidence="4" id="KW-1185">Reference proteome</keyword>
<feature type="region of interest" description="Disordered" evidence="1">
    <location>
        <begin position="252"/>
        <end position="292"/>
    </location>
</feature>
<organism evidence="3 4">
    <name type="scientific">Populus tomentosa</name>
    <name type="common">Chinese white poplar</name>
    <dbReference type="NCBI Taxonomy" id="118781"/>
    <lineage>
        <taxon>Eukaryota</taxon>
        <taxon>Viridiplantae</taxon>
        <taxon>Streptophyta</taxon>
        <taxon>Embryophyta</taxon>
        <taxon>Tracheophyta</taxon>
        <taxon>Spermatophyta</taxon>
        <taxon>Magnoliopsida</taxon>
        <taxon>eudicotyledons</taxon>
        <taxon>Gunneridae</taxon>
        <taxon>Pentapetalae</taxon>
        <taxon>rosids</taxon>
        <taxon>fabids</taxon>
        <taxon>Malpighiales</taxon>
        <taxon>Salicaceae</taxon>
        <taxon>Saliceae</taxon>
        <taxon>Populus</taxon>
    </lineage>
</organism>
<evidence type="ECO:0000259" key="2">
    <source>
        <dbReference type="PROSITE" id="PS51035"/>
    </source>
</evidence>
<dbReference type="GO" id="GO:0005737">
    <property type="term" value="C:cytoplasm"/>
    <property type="evidence" value="ECO:0007669"/>
    <property type="project" value="TreeGrafter"/>
</dbReference>
<feature type="region of interest" description="Disordered" evidence="1">
    <location>
        <begin position="1"/>
        <end position="30"/>
    </location>
</feature>
<dbReference type="PROSITE" id="PS51035">
    <property type="entry name" value="BAG"/>
    <property type="match status" value="1"/>
</dbReference>
<comment type="caution">
    <text evidence="3">The sequence shown here is derived from an EMBL/GenBank/DDBJ whole genome shotgun (WGS) entry which is preliminary data.</text>
</comment>
<dbReference type="EMBL" id="JAAWWB010000029">
    <property type="protein sequence ID" value="KAG6747450.1"/>
    <property type="molecule type" value="Genomic_DNA"/>
</dbReference>
<dbReference type="SMART" id="SM00264">
    <property type="entry name" value="BAG"/>
    <property type="match status" value="1"/>
</dbReference>
<feature type="compositionally biased region" description="Polar residues" evidence="1">
    <location>
        <begin position="252"/>
        <end position="272"/>
    </location>
</feature>
<dbReference type="Pfam" id="PF02179">
    <property type="entry name" value="BAG"/>
    <property type="match status" value="1"/>
</dbReference>
<dbReference type="Proteomes" id="UP000886885">
    <property type="component" value="Chromosome 15A"/>
</dbReference>
<evidence type="ECO:0000256" key="1">
    <source>
        <dbReference type="SAM" id="MobiDB-lite"/>
    </source>
</evidence>
<dbReference type="GO" id="GO:0051087">
    <property type="term" value="F:protein-folding chaperone binding"/>
    <property type="evidence" value="ECO:0007669"/>
    <property type="project" value="InterPro"/>
</dbReference>
<dbReference type="GO" id="GO:0050821">
    <property type="term" value="P:protein stabilization"/>
    <property type="evidence" value="ECO:0007669"/>
    <property type="project" value="TreeGrafter"/>
</dbReference>
<gene>
    <name evidence="3" type="ORF">POTOM_049854</name>
</gene>
<accession>A0A8X7YCE2</accession>
<evidence type="ECO:0000313" key="4">
    <source>
        <dbReference type="Proteomes" id="UP000886885"/>
    </source>
</evidence>
<dbReference type="InterPro" id="IPR039773">
    <property type="entry name" value="BAG_chaperone_regulator"/>
</dbReference>
<feature type="region of interest" description="Disordered" evidence="1">
    <location>
        <begin position="344"/>
        <end position="375"/>
    </location>
</feature>
<feature type="compositionally biased region" description="Low complexity" evidence="1">
    <location>
        <begin position="344"/>
        <end position="363"/>
    </location>
</feature>
<feature type="domain" description="BAG" evidence="2">
    <location>
        <begin position="165"/>
        <end position="243"/>
    </location>
</feature>
<dbReference type="AlphaFoldDB" id="A0A8X7YCE2"/>
<name>A0A8X7YCE2_POPTO</name>
<dbReference type="InterPro" id="IPR003103">
    <property type="entry name" value="BAG_domain"/>
</dbReference>
<proteinExistence type="predicted"/>
<feature type="compositionally biased region" description="Polar residues" evidence="1">
    <location>
        <begin position="7"/>
        <end position="16"/>
    </location>
</feature>
<dbReference type="PANTHER" id="PTHR12329:SF11">
    <property type="entry name" value="BAG FAMILY MOLECULAR CHAPERONE REGULATOR 1"/>
    <property type="match status" value="1"/>
</dbReference>
<dbReference type="OrthoDB" id="776628at2759"/>
<protein>
    <recommendedName>
        <fullName evidence="2">BAG domain-containing protein</fullName>
    </recommendedName>
</protein>